<feature type="compositionally biased region" description="Basic and acidic residues" evidence="3">
    <location>
        <begin position="52"/>
        <end position="108"/>
    </location>
</feature>
<sequence>MKLLQRNSLNCEYPRYSYEIQDSGSAIVEKYAGDGKRTKQEHLAQKKKKKNSQMDKEDTKKKNSKMDKEDKKKKNSKMDKEDTKKKNSKMDKEDTKKKKSKMDKDTKKLIQNRKAAKKLRDKKKAEKLILEKQVLDLLRENQQMEETIKAQSLQIQRLKNEVSILKGTRTTYQGMGENPSSKSDMARGQKGVTDINQNELYILGHLTKGGSGSNSPKQTGKVPEAAKGYVAKKLSILLKASGIKEGYGEVMNRSGPGGSIVIHVKNELYAQKILEMKEIKFNEGLIVFEKGDKDTMFRNKIVKRIGVMFMDKGVASYEETKQELLENESVSEICLMGEPSDERNTFGVNITYKVDQEFPTSIGVWGIRKSESQYLPQPVQCFRCQRFGHRALECRGKERCMICAGAHSNKDCTSSGDMGTTKCVNCATPKNLATRLNKTTGKTTTLDLTIISSLPAADLTVYSKDDFDSDHFIIFTDVEFGPQPSACETREKWSFSDKRIDKWKEEISKLNLPNLKTLSTEDAIKEVTEKMIEAGKKHLAIKAEINKVTAQLRLTVKEERYKAWTWVIHEKFRGNIPARCLWRNFKKYIKRETYVCEPKLLQMGRQQAFEDAEKVEILADQFENTSKRSRRQGTNNLNKATPDNYKHWNNNEKEPLLNLRDIQRAVSELKSGATGNDRVHNNMLKALPIETMQIILELFNKSLNEGVVPQIWKHAIIHPILKPGKDPKDPASYRPISLLSCLAKLLERAIKAKIIKALKGNIQIEQCGFYEGRSTTDTLIRLEHHVKKGFLKKRHTLWIKSTLSTIRNLESGVPQGGVLSALLFSLHISDVNADNLQRAKIYLYADDLAVTVEGQQRDKIQTYAQKAANFIEQWAAEKEIILSEEKTTMMMFTSEKRQAPDPDIFLNGLKIRCAESVRYLGVLLNSQLTWEKHIEELKTAVDRRQMLINAILYTSAKKTILAKLNAKWNETLRRTTNALKSTPIPALHIETSTTSLPTRRKILMAKYLLKKKGTEQEDIIKNEIIMDPYLMDYRFEIHNTLSLVKLLKDFPTNISPLTIPTDKTKKN</sequence>
<dbReference type="SUPFAM" id="SSF57959">
    <property type="entry name" value="Leucine zipper domain"/>
    <property type="match status" value="1"/>
</dbReference>
<dbReference type="PROSITE" id="PS50158">
    <property type="entry name" value="ZF_CCHC"/>
    <property type="match status" value="1"/>
</dbReference>
<keyword evidence="8" id="KW-1185">Reference proteome</keyword>
<reference evidence="7" key="1">
    <citation type="submission" date="2023-07" db="EMBL/GenBank/DDBJ databases">
        <title>Chromosome-level genome assembly of Artemia franciscana.</title>
        <authorList>
            <person name="Jo E."/>
        </authorList>
    </citation>
    <scope>NUCLEOTIDE SEQUENCE</scope>
    <source>
        <tissue evidence="7">Whole body</tissue>
    </source>
</reference>
<evidence type="ECO:0000256" key="2">
    <source>
        <dbReference type="SAM" id="Coils"/>
    </source>
</evidence>
<feature type="domain" description="BZIP" evidence="5">
    <location>
        <begin position="102"/>
        <end position="165"/>
    </location>
</feature>
<evidence type="ECO:0000256" key="1">
    <source>
        <dbReference type="PROSITE-ProRule" id="PRU00047"/>
    </source>
</evidence>
<feature type="compositionally biased region" description="Polar residues" evidence="3">
    <location>
        <begin position="632"/>
        <end position="641"/>
    </location>
</feature>
<dbReference type="PROSITE" id="PS50878">
    <property type="entry name" value="RT_POL"/>
    <property type="match status" value="1"/>
</dbReference>
<evidence type="ECO:0000313" key="7">
    <source>
        <dbReference type="EMBL" id="KAK2725639.1"/>
    </source>
</evidence>
<feature type="compositionally biased region" description="Basic residues" evidence="3">
    <location>
        <begin position="110"/>
        <end position="122"/>
    </location>
</feature>
<keyword evidence="1" id="KW-0863">Zinc-finger</keyword>
<dbReference type="GO" id="GO:0003676">
    <property type="term" value="F:nucleic acid binding"/>
    <property type="evidence" value="ECO:0007669"/>
    <property type="project" value="InterPro"/>
</dbReference>
<comment type="caution">
    <text evidence="7">The sequence shown here is derived from an EMBL/GenBank/DDBJ whole genome shotgun (WGS) entry which is preliminary data.</text>
</comment>
<dbReference type="PANTHER" id="PTHR36688:SF1">
    <property type="entry name" value="ENDONUCLEASE_EXONUCLEASE_PHOSPHATASE DOMAIN-CONTAINING PROTEIN"/>
    <property type="match status" value="1"/>
</dbReference>
<dbReference type="InterPro" id="IPR046347">
    <property type="entry name" value="bZIP_sf"/>
</dbReference>
<dbReference type="Gene3D" id="1.20.5.170">
    <property type="match status" value="1"/>
</dbReference>
<evidence type="ECO:0000259" key="5">
    <source>
        <dbReference type="PROSITE" id="PS50217"/>
    </source>
</evidence>
<feature type="region of interest" description="Disordered" evidence="3">
    <location>
        <begin position="625"/>
        <end position="650"/>
    </location>
</feature>
<dbReference type="SUPFAM" id="SSF56672">
    <property type="entry name" value="DNA/RNA polymerases"/>
    <property type="match status" value="1"/>
</dbReference>
<keyword evidence="1" id="KW-0479">Metal-binding</keyword>
<evidence type="ECO:0008006" key="9">
    <source>
        <dbReference type="Google" id="ProtNLM"/>
    </source>
</evidence>
<evidence type="ECO:0000256" key="3">
    <source>
        <dbReference type="SAM" id="MobiDB-lite"/>
    </source>
</evidence>
<name>A0AA88LG66_ARTSF</name>
<feature type="region of interest" description="Disordered" evidence="3">
    <location>
        <begin position="31"/>
        <end position="122"/>
    </location>
</feature>
<dbReference type="Proteomes" id="UP001187531">
    <property type="component" value="Unassembled WGS sequence"/>
</dbReference>
<dbReference type="CDD" id="cd01650">
    <property type="entry name" value="RT_nLTR_like"/>
    <property type="match status" value="1"/>
</dbReference>
<dbReference type="InterPro" id="IPR001878">
    <property type="entry name" value="Znf_CCHC"/>
</dbReference>
<feature type="domain" description="Reverse transcriptase" evidence="6">
    <location>
        <begin position="701"/>
        <end position="924"/>
    </location>
</feature>
<evidence type="ECO:0000259" key="4">
    <source>
        <dbReference type="PROSITE" id="PS50158"/>
    </source>
</evidence>
<dbReference type="InterPro" id="IPR000477">
    <property type="entry name" value="RT_dom"/>
</dbReference>
<feature type="domain" description="CCHC-type" evidence="4">
    <location>
        <begin position="381"/>
        <end position="395"/>
    </location>
</feature>
<dbReference type="GO" id="GO:0071897">
    <property type="term" value="P:DNA biosynthetic process"/>
    <property type="evidence" value="ECO:0007669"/>
    <property type="project" value="UniProtKB-ARBA"/>
</dbReference>
<feature type="compositionally biased region" description="Basic and acidic residues" evidence="3">
    <location>
        <begin position="31"/>
        <end position="44"/>
    </location>
</feature>
<dbReference type="CDD" id="cd14686">
    <property type="entry name" value="bZIP"/>
    <property type="match status" value="1"/>
</dbReference>
<gene>
    <name evidence="7" type="ORF">QYM36_000218</name>
</gene>
<dbReference type="PROSITE" id="PS50217">
    <property type="entry name" value="BZIP"/>
    <property type="match status" value="1"/>
</dbReference>
<protein>
    <recommendedName>
        <fullName evidence="9">Reverse transcriptase domain-containing protein</fullName>
    </recommendedName>
</protein>
<dbReference type="InterPro" id="IPR043502">
    <property type="entry name" value="DNA/RNA_pol_sf"/>
</dbReference>
<dbReference type="PANTHER" id="PTHR36688">
    <property type="entry name" value="ENDO/EXONUCLEASE/PHOSPHATASE DOMAIN-CONTAINING PROTEIN"/>
    <property type="match status" value="1"/>
</dbReference>
<dbReference type="PROSITE" id="PS00036">
    <property type="entry name" value="BZIP_BASIC"/>
    <property type="match status" value="1"/>
</dbReference>
<evidence type="ECO:0000313" key="8">
    <source>
        <dbReference type="Proteomes" id="UP001187531"/>
    </source>
</evidence>
<dbReference type="AlphaFoldDB" id="A0AA88LG66"/>
<dbReference type="GO" id="GO:0008270">
    <property type="term" value="F:zinc ion binding"/>
    <property type="evidence" value="ECO:0007669"/>
    <property type="project" value="UniProtKB-KW"/>
</dbReference>
<dbReference type="InterPro" id="IPR052560">
    <property type="entry name" value="RdDP_mobile_element"/>
</dbReference>
<keyword evidence="1" id="KW-0862">Zinc</keyword>
<evidence type="ECO:0000259" key="6">
    <source>
        <dbReference type="PROSITE" id="PS50878"/>
    </source>
</evidence>
<dbReference type="Pfam" id="PF07716">
    <property type="entry name" value="bZIP_2"/>
    <property type="match status" value="1"/>
</dbReference>
<dbReference type="InterPro" id="IPR004827">
    <property type="entry name" value="bZIP"/>
</dbReference>
<organism evidence="7 8">
    <name type="scientific">Artemia franciscana</name>
    <name type="common">Brine shrimp</name>
    <name type="synonym">Artemia sanfranciscana</name>
    <dbReference type="NCBI Taxonomy" id="6661"/>
    <lineage>
        <taxon>Eukaryota</taxon>
        <taxon>Metazoa</taxon>
        <taxon>Ecdysozoa</taxon>
        <taxon>Arthropoda</taxon>
        <taxon>Crustacea</taxon>
        <taxon>Branchiopoda</taxon>
        <taxon>Anostraca</taxon>
        <taxon>Artemiidae</taxon>
        <taxon>Artemia</taxon>
    </lineage>
</organism>
<dbReference type="Pfam" id="PF00078">
    <property type="entry name" value="RVT_1"/>
    <property type="match status" value="1"/>
</dbReference>
<dbReference type="SMART" id="SM00338">
    <property type="entry name" value="BRLZ"/>
    <property type="match status" value="1"/>
</dbReference>
<keyword evidence="2" id="KW-0175">Coiled coil</keyword>
<feature type="coiled-coil region" evidence="2">
    <location>
        <begin position="127"/>
        <end position="168"/>
    </location>
</feature>
<dbReference type="GO" id="GO:0003700">
    <property type="term" value="F:DNA-binding transcription factor activity"/>
    <property type="evidence" value="ECO:0007669"/>
    <property type="project" value="InterPro"/>
</dbReference>
<proteinExistence type="predicted"/>
<accession>A0AA88LG66</accession>
<dbReference type="EMBL" id="JAVRJZ010000002">
    <property type="protein sequence ID" value="KAK2725639.1"/>
    <property type="molecule type" value="Genomic_DNA"/>
</dbReference>